<dbReference type="Pfam" id="PF16407">
    <property type="entry name" value="PKD_2"/>
    <property type="match status" value="1"/>
</dbReference>
<dbReference type="RefSeq" id="WP_010266277.1">
    <property type="nucleotide sequence ID" value="NZ_CAEG01000019.1"/>
</dbReference>
<dbReference type="PROSITE" id="PS51257">
    <property type="entry name" value="PROKAR_LIPOPROTEIN"/>
    <property type="match status" value="1"/>
</dbReference>
<proteinExistence type="predicted"/>
<evidence type="ECO:0000313" key="2">
    <source>
        <dbReference type="EMBL" id="SEA99820.1"/>
    </source>
</evidence>
<protein>
    <submittedName>
        <fullName evidence="2">PKD-like family protein</fullName>
    </submittedName>
</protein>
<sequence>MKRYKFLLLAVVAALVTGCYGDDTNLDYKTLDLPAIDNPENDPALFIPNRAYKVKLHDRLQITPNVVYKDMNDLSYKWIIDGQLYSTTKDLDWLCEIETSRVSGVYEIHRNSAGNSQIYSFSIELDEPYLAGFSLLVEEQGQLRYDFISYTSGQPYNYTYNKNAAHDLFPFTGSNPRLKEYWSCEASNIIGEEMFLDDDPANCFSFDGHTLAPTLKLSQEFINDELPAGLRVKDFMHGGFVSYLLADDGRVFQRRGTRIYYTGRFMDLPMQYKGKQIKGVKLIGPRYAEQYGLIYDESEGSGRLLLVNFDYSTAEKYTPTRQGIISEFPDNSNLSNITDYELIDGWYVRNSNSMASGTDKGSSIVMLFRKKSDGQYYTREVRVTYATATSAVTAVTEVYEEVYRQLPEFGPDSKICVIRTDGQGASFMPPEGYIYYTSASDARKVLGKPRTSKNAPAEFHTFDSEVVSIDHETYTRRSCYLIFALADGTAMVYTTLGEHLSPTTNLATFEEQRVVATFQVDGKIRWAGCKYGNIANY</sequence>
<feature type="chain" id="PRO_5010384335" evidence="1">
    <location>
        <begin position="22"/>
        <end position="537"/>
    </location>
</feature>
<evidence type="ECO:0000256" key="1">
    <source>
        <dbReference type="SAM" id="SignalP"/>
    </source>
</evidence>
<dbReference type="OrthoDB" id="1007424at2"/>
<dbReference type="EMBL" id="FNRI01000012">
    <property type="protein sequence ID" value="SEA99820.1"/>
    <property type="molecule type" value="Genomic_DNA"/>
</dbReference>
<dbReference type="AlphaFoldDB" id="A0A1H4FSL5"/>
<organism evidence="2 3">
    <name type="scientific">Alistipes timonensis JC136</name>
    <dbReference type="NCBI Taxonomy" id="1033731"/>
    <lineage>
        <taxon>Bacteria</taxon>
        <taxon>Pseudomonadati</taxon>
        <taxon>Bacteroidota</taxon>
        <taxon>Bacteroidia</taxon>
        <taxon>Bacteroidales</taxon>
        <taxon>Rikenellaceae</taxon>
        <taxon>Alistipes</taxon>
    </lineage>
</organism>
<name>A0A1H4FSL5_9BACT</name>
<dbReference type="STRING" id="1033731.SAMN05444145_11242"/>
<dbReference type="InterPro" id="IPR032183">
    <property type="entry name" value="PKD-like"/>
</dbReference>
<gene>
    <name evidence="2" type="ORF">SAMN05444145_11242</name>
</gene>
<dbReference type="Proteomes" id="UP000183253">
    <property type="component" value="Unassembled WGS sequence"/>
</dbReference>
<evidence type="ECO:0000313" key="3">
    <source>
        <dbReference type="Proteomes" id="UP000183253"/>
    </source>
</evidence>
<keyword evidence="3" id="KW-1185">Reference proteome</keyword>
<accession>A0A1H4FSL5</accession>
<reference evidence="2 3" key="1">
    <citation type="submission" date="2016-10" db="EMBL/GenBank/DDBJ databases">
        <authorList>
            <person name="de Groot N.N."/>
        </authorList>
    </citation>
    <scope>NUCLEOTIDE SEQUENCE [LARGE SCALE GENOMIC DNA]</scope>
    <source>
        <strain evidence="2 3">DSM 25383</strain>
    </source>
</reference>
<feature type="signal peptide" evidence="1">
    <location>
        <begin position="1"/>
        <end position="21"/>
    </location>
</feature>
<keyword evidence="1" id="KW-0732">Signal</keyword>